<dbReference type="AlphaFoldDB" id="A0ABD3C9K3"/>
<accession>A0ABD3C9K3</accession>
<comment type="caution">
    <text evidence="2">The sequence shown here is derived from an EMBL/GenBank/DDBJ whole genome shotgun (WGS) entry which is preliminary data.</text>
</comment>
<dbReference type="Proteomes" id="UP001632038">
    <property type="component" value="Unassembled WGS sequence"/>
</dbReference>
<keyword evidence="3" id="KW-1185">Reference proteome</keyword>
<organism evidence="2 3">
    <name type="scientific">Castilleja foliolosa</name>
    <dbReference type="NCBI Taxonomy" id="1961234"/>
    <lineage>
        <taxon>Eukaryota</taxon>
        <taxon>Viridiplantae</taxon>
        <taxon>Streptophyta</taxon>
        <taxon>Embryophyta</taxon>
        <taxon>Tracheophyta</taxon>
        <taxon>Spermatophyta</taxon>
        <taxon>Magnoliopsida</taxon>
        <taxon>eudicotyledons</taxon>
        <taxon>Gunneridae</taxon>
        <taxon>Pentapetalae</taxon>
        <taxon>asterids</taxon>
        <taxon>lamiids</taxon>
        <taxon>Lamiales</taxon>
        <taxon>Orobanchaceae</taxon>
        <taxon>Pedicularideae</taxon>
        <taxon>Castillejinae</taxon>
        <taxon>Castilleja</taxon>
    </lineage>
</organism>
<protein>
    <submittedName>
        <fullName evidence="2">Uncharacterized protein</fullName>
    </submittedName>
</protein>
<name>A0ABD3C9K3_9LAMI</name>
<proteinExistence type="predicted"/>
<feature type="region of interest" description="Disordered" evidence="1">
    <location>
        <begin position="1"/>
        <end position="76"/>
    </location>
</feature>
<sequence length="76" mass="8346">MASNEIYANQKDAPESSQNSSEEETEIDSALGKAIARRAVFGSSQHKRRGARLRNSDAKKLPSRLSKVSIADKLED</sequence>
<gene>
    <name evidence="2" type="ORF">CASFOL_029538</name>
</gene>
<dbReference type="EMBL" id="JAVIJP010000047">
    <property type="protein sequence ID" value="KAL3625989.1"/>
    <property type="molecule type" value="Genomic_DNA"/>
</dbReference>
<evidence type="ECO:0000256" key="1">
    <source>
        <dbReference type="SAM" id="MobiDB-lite"/>
    </source>
</evidence>
<evidence type="ECO:0000313" key="3">
    <source>
        <dbReference type="Proteomes" id="UP001632038"/>
    </source>
</evidence>
<evidence type="ECO:0000313" key="2">
    <source>
        <dbReference type="EMBL" id="KAL3625989.1"/>
    </source>
</evidence>
<reference evidence="3" key="1">
    <citation type="journal article" date="2024" name="IScience">
        <title>Strigolactones Initiate the Formation of Haustorium-like Structures in Castilleja.</title>
        <authorList>
            <person name="Buerger M."/>
            <person name="Peterson D."/>
            <person name="Chory J."/>
        </authorList>
    </citation>
    <scope>NUCLEOTIDE SEQUENCE [LARGE SCALE GENOMIC DNA]</scope>
</reference>